<evidence type="ECO:0000313" key="2">
    <source>
        <dbReference type="EMBL" id="BDZ40484.1"/>
    </source>
</evidence>
<protein>
    <submittedName>
        <fullName evidence="2">Nitrate reductase delta subunit</fullName>
    </submittedName>
</protein>
<evidence type="ECO:0000313" key="3">
    <source>
        <dbReference type="Proteomes" id="UP001321543"/>
    </source>
</evidence>
<dbReference type="InterPro" id="IPR003765">
    <property type="entry name" value="NO3_reductase_chaperone_NarJ"/>
</dbReference>
<keyword evidence="3" id="KW-1185">Reference proteome</keyword>
<dbReference type="NCBIfam" id="TIGR00684">
    <property type="entry name" value="narJ"/>
    <property type="match status" value="1"/>
</dbReference>
<evidence type="ECO:0000256" key="1">
    <source>
        <dbReference type="ARBA" id="ARBA00023063"/>
    </source>
</evidence>
<sequence>MSTVLPPRVTPRRALPDALTPASLTRAQRCTVHMLASLLLDYPDAQWFERLDVFEAGAATLPASVSEPLERFITRAREAGTSAWQKIYVTTFDLKRKCSLYLSYYATGDTRRRGTALVTFLDAYRAAGWEFDAAELPDYLPAVLEFSARSQSEVADAVLAAHREGVEVLRAALEGMDSPWADVVRAITLSLPKVDQRTRERVLALVSEGPPTETVGLSLPMPTFGAPAGAGPASRGFIGTGDRP</sequence>
<dbReference type="SUPFAM" id="SSF89155">
    <property type="entry name" value="TorD-like"/>
    <property type="match status" value="1"/>
</dbReference>
<dbReference type="InterPro" id="IPR036411">
    <property type="entry name" value="TorD-like_sf"/>
</dbReference>
<name>A0ABN6X719_9MICO</name>
<dbReference type="InterPro" id="IPR020945">
    <property type="entry name" value="DMSO/NO3_reduct_chaperone"/>
</dbReference>
<dbReference type="Pfam" id="PF02613">
    <property type="entry name" value="Nitrate_red_del"/>
    <property type="match status" value="1"/>
</dbReference>
<dbReference type="EMBL" id="AP027728">
    <property type="protein sequence ID" value="BDZ40484.1"/>
    <property type="molecule type" value="Genomic_DNA"/>
</dbReference>
<dbReference type="Gene3D" id="1.10.3480.10">
    <property type="entry name" value="TorD-like"/>
    <property type="match status" value="1"/>
</dbReference>
<accession>A0ABN6X719</accession>
<keyword evidence="1" id="KW-0534">Nitrate assimilation</keyword>
<reference evidence="3" key="1">
    <citation type="journal article" date="2019" name="Int. J. Syst. Evol. Microbiol.">
        <title>The Global Catalogue of Microorganisms (GCM) 10K type strain sequencing project: providing services to taxonomists for standard genome sequencing and annotation.</title>
        <authorList>
            <consortium name="The Broad Institute Genomics Platform"/>
            <consortium name="The Broad Institute Genome Sequencing Center for Infectious Disease"/>
            <person name="Wu L."/>
            <person name="Ma J."/>
        </authorList>
    </citation>
    <scope>NUCLEOTIDE SEQUENCE [LARGE SCALE GENOMIC DNA]</scope>
    <source>
        <strain evidence="3">NBRC 106310</strain>
    </source>
</reference>
<dbReference type="PANTHER" id="PTHR43680">
    <property type="entry name" value="NITRATE REDUCTASE MOLYBDENUM COFACTOR ASSEMBLY CHAPERONE"/>
    <property type="match status" value="1"/>
</dbReference>
<dbReference type="Proteomes" id="UP001321543">
    <property type="component" value="Chromosome"/>
</dbReference>
<dbReference type="RefSeq" id="WP_286301021.1">
    <property type="nucleotide sequence ID" value="NZ_AP027728.1"/>
</dbReference>
<organism evidence="2 3">
    <name type="scientific">Microbacterium suwonense</name>
    <dbReference type="NCBI Taxonomy" id="683047"/>
    <lineage>
        <taxon>Bacteria</taxon>
        <taxon>Bacillati</taxon>
        <taxon>Actinomycetota</taxon>
        <taxon>Actinomycetes</taxon>
        <taxon>Micrococcales</taxon>
        <taxon>Microbacteriaceae</taxon>
        <taxon>Microbacterium</taxon>
    </lineage>
</organism>
<proteinExistence type="predicted"/>
<gene>
    <name evidence="2" type="ORF">GCM10025863_30980</name>
</gene>
<dbReference type="PANTHER" id="PTHR43680:SF2">
    <property type="entry name" value="NITRATE REDUCTASE MOLYBDENUM COFACTOR ASSEMBLY CHAPERONE NARJ"/>
    <property type="match status" value="1"/>
</dbReference>